<evidence type="ECO:0000313" key="11">
    <source>
        <dbReference type="Proteomes" id="UP000286095"/>
    </source>
</evidence>
<reference evidence="10 11" key="1">
    <citation type="submission" date="2018-08" db="EMBL/GenBank/DDBJ databases">
        <title>Survival mechanisms of Campylobacter hepaticus identified by genomic analysis and comparative transcriptomic analysis of in vivo and in vitro derived bacteria.</title>
        <authorList>
            <person name="Van T.T.H."/>
            <person name="Moore R.J."/>
        </authorList>
    </citation>
    <scope>NUCLEOTIDE SEQUENCE [LARGE SCALE GENOMIC DNA]</scope>
    <source>
        <strain evidence="9 11">54L</strain>
        <strain evidence="8 10">HV10</strain>
    </source>
</reference>
<dbReference type="NCBIfam" id="TIGR01499">
    <property type="entry name" value="folC"/>
    <property type="match status" value="1"/>
</dbReference>
<dbReference type="GO" id="GO:0008841">
    <property type="term" value="F:dihydrofolate synthase activity"/>
    <property type="evidence" value="ECO:0007669"/>
    <property type="project" value="TreeGrafter"/>
</dbReference>
<keyword evidence="3" id="KW-0479">Metal-binding</keyword>
<organism evidence="9 11">
    <name type="scientific">Campylobacter hepaticus</name>
    <dbReference type="NCBI Taxonomy" id="1813019"/>
    <lineage>
        <taxon>Bacteria</taxon>
        <taxon>Pseudomonadati</taxon>
        <taxon>Campylobacterota</taxon>
        <taxon>Epsilonproteobacteria</taxon>
        <taxon>Campylobacterales</taxon>
        <taxon>Campylobacteraceae</taxon>
        <taxon>Campylobacter</taxon>
    </lineage>
</organism>
<dbReference type="AlphaFoldDB" id="A0A424Z223"/>
<dbReference type="PANTHER" id="PTHR11136">
    <property type="entry name" value="FOLYLPOLYGLUTAMATE SYNTHASE-RELATED"/>
    <property type="match status" value="1"/>
</dbReference>
<keyword evidence="4" id="KW-0547">Nucleotide-binding</keyword>
<evidence type="ECO:0000256" key="4">
    <source>
        <dbReference type="ARBA" id="ARBA00022741"/>
    </source>
</evidence>
<evidence type="ECO:0000256" key="1">
    <source>
        <dbReference type="ARBA" id="ARBA00008276"/>
    </source>
</evidence>
<dbReference type="KEGG" id="chw:A2J15_001545"/>
<evidence type="ECO:0000256" key="6">
    <source>
        <dbReference type="ARBA" id="ARBA00022842"/>
    </source>
</evidence>
<evidence type="ECO:0000313" key="9">
    <source>
        <dbReference type="EMBL" id="RQD88203.1"/>
    </source>
</evidence>
<dbReference type="Pfam" id="PF08245">
    <property type="entry name" value="Mur_ligase_M"/>
    <property type="match status" value="1"/>
</dbReference>
<dbReference type="GO" id="GO:0046654">
    <property type="term" value="P:tetrahydrofolate biosynthetic process"/>
    <property type="evidence" value="ECO:0007669"/>
    <property type="project" value="UniProtKB-UniPathway"/>
</dbReference>
<dbReference type="InterPro" id="IPR036565">
    <property type="entry name" value="Mur-like_cat_sf"/>
</dbReference>
<evidence type="ECO:0000256" key="2">
    <source>
        <dbReference type="ARBA" id="ARBA00022598"/>
    </source>
</evidence>
<dbReference type="GO" id="GO:0046872">
    <property type="term" value="F:metal ion binding"/>
    <property type="evidence" value="ECO:0007669"/>
    <property type="project" value="UniProtKB-KW"/>
</dbReference>
<keyword evidence="2" id="KW-0436">Ligase</keyword>
<evidence type="ECO:0000256" key="5">
    <source>
        <dbReference type="ARBA" id="ARBA00022840"/>
    </source>
</evidence>
<comment type="similarity">
    <text evidence="1">Belongs to the folylpolyglutamate synthase family.</text>
</comment>
<dbReference type="PANTHER" id="PTHR11136:SF0">
    <property type="entry name" value="DIHYDROFOLATE SYNTHETASE-RELATED"/>
    <property type="match status" value="1"/>
</dbReference>
<dbReference type="InterPro" id="IPR036615">
    <property type="entry name" value="Mur_ligase_C_dom_sf"/>
</dbReference>
<proteinExistence type="inferred from homology"/>
<dbReference type="UniPathway" id="UPA00077">
    <property type="reaction ID" value="UER00157"/>
</dbReference>
<dbReference type="GO" id="GO:0005737">
    <property type="term" value="C:cytoplasm"/>
    <property type="evidence" value="ECO:0007669"/>
    <property type="project" value="TreeGrafter"/>
</dbReference>
<sequence length="386" mass="45208">MKVESFLLQKTMNYDKIDCFLMFKMYEKYKNFFKDIPIIQLVGTNGKGSTGRFLTQLLENLNYTIGHYTSPHIFTFNERFYLKGEIVSDEQLEKSHEKLEKIFQKDLYRLSYFEYATFLAMFIFEECDFIILEAGVGGEYDATSIFERKMNIFTKIGLDHTQILGHSLELIARTKLKVMAPLALISDEQEQSVLNLAKKIALLKNVNLQIASLSADLKKDFEIYCIKYSLPYFLKHNLKLALRACEILSSKEQTLRALRKLQALNLRARCEQIDKDIFIDVGHNIMAAQALLEKFKGEKLILIYNSYLDKDIFQILKTLKPIIDTIQIYKYKSIERKLADDQIYSIASKLEIKCEEFKKLEENKKKLVFGSFMLVENFLKEWYGKK</sequence>
<dbReference type="GO" id="GO:0005524">
    <property type="term" value="F:ATP binding"/>
    <property type="evidence" value="ECO:0007669"/>
    <property type="project" value="UniProtKB-KW"/>
</dbReference>
<keyword evidence="6" id="KW-0460">Magnesium</keyword>
<dbReference type="SUPFAM" id="SSF53623">
    <property type="entry name" value="MurD-like peptide ligases, catalytic domain"/>
    <property type="match status" value="1"/>
</dbReference>
<dbReference type="Gene3D" id="3.90.190.20">
    <property type="entry name" value="Mur ligase, C-terminal domain"/>
    <property type="match status" value="1"/>
</dbReference>
<dbReference type="EMBL" id="CP031611">
    <property type="protein sequence ID" value="AXP09510.1"/>
    <property type="molecule type" value="Genomic_DNA"/>
</dbReference>
<protein>
    <submittedName>
        <fullName evidence="9">Bifunctional folylpolyglutamate synthase/dihydrofolate synthase</fullName>
    </submittedName>
</protein>
<dbReference type="SUPFAM" id="SSF53244">
    <property type="entry name" value="MurD-like peptide ligases, peptide-binding domain"/>
    <property type="match status" value="1"/>
</dbReference>
<evidence type="ECO:0000313" key="10">
    <source>
        <dbReference type="Proteomes" id="UP000093205"/>
    </source>
</evidence>
<evidence type="ECO:0000313" key="8">
    <source>
        <dbReference type="EMBL" id="AXP09510.1"/>
    </source>
</evidence>
<dbReference type="EMBL" id="QURW01000004">
    <property type="protein sequence ID" value="RQD88203.1"/>
    <property type="molecule type" value="Genomic_DNA"/>
</dbReference>
<dbReference type="OrthoDB" id="9809356at2"/>
<gene>
    <name evidence="8" type="ORF">A2J15_001545</name>
    <name evidence="9" type="ORF">DZD40_02160</name>
</gene>
<dbReference type="Proteomes" id="UP000093205">
    <property type="component" value="Chromosome"/>
</dbReference>
<dbReference type="GO" id="GO:0004326">
    <property type="term" value="F:tetrahydrofolylpolyglutamate synthase activity"/>
    <property type="evidence" value="ECO:0007669"/>
    <property type="project" value="InterPro"/>
</dbReference>
<feature type="domain" description="Mur ligase central" evidence="7">
    <location>
        <begin position="43"/>
        <end position="219"/>
    </location>
</feature>
<dbReference type="Proteomes" id="UP000286095">
    <property type="component" value="Unassembled WGS sequence"/>
</dbReference>
<evidence type="ECO:0000259" key="7">
    <source>
        <dbReference type="Pfam" id="PF08245"/>
    </source>
</evidence>
<dbReference type="InterPro" id="IPR013221">
    <property type="entry name" value="Mur_ligase_cen"/>
</dbReference>
<dbReference type="GeneID" id="44004188"/>
<dbReference type="InterPro" id="IPR001645">
    <property type="entry name" value="Folylpolyglutamate_synth"/>
</dbReference>
<accession>A0A424Z223</accession>
<name>A0A424Z223_9BACT</name>
<dbReference type="RefSeq" id="WP_066778867.1">
    <property type="nucleotide sequence ID" value="NZ_CBCSFE010000001.1"/>
</dbReference>
<keyword evidence="10" id="KW-1185">Reference proteome</keyword>
<dbReference type="STRING" id="1813019.A2J15_03895"/>
<dbReference type="Gene3D" id="3.40.1190.10">
    <property type="entry name" value="Mur-like, catalytic domain"/>
    <property type="match status" value="1"/>
</dbReference>
<evidence type="ECO:0000256" key="3">
    <source>
        <dbReference type="ARBA" id="ARBA00022723"/>
    </source>
</evidence>
<keyword evidence="5" id="KW-0067">ATP-binding</keyword>